<gene>
    <name evidence="3" type="ORF">PIB30_102683</name>
</gene>
<organism evidence="3 4">
    <name type="scientific">Stylosanthes scabra</name>
    <dbReference type="NCBI Taxonomy" id="79078"/>
    <lineage>
        <taxon>Eukaryota</taxon>
        <taxon>Viridiplantae</taxon>
        <taxon>Streptophyta</taxon>
        <taxon>Embryophyta</taxon>
        <taxon>Tracheophyta</taxon>
        <taxon>Spermatophyta</taxon>
        <taxon>Magnoliopsida</taxon>
        <taxon>eudicotyledons</taxon>
        <taxon>Gunneridae</taxon>
        <taxon>Pentapetalae</taxon>
        <taxon>rosids</taxon>
        <taxon>fabids</taxon>
        <taxon>Fabales</taxon>
        <taxon>Fabaceae</taxon>
        <taxon>Papilionoideae</taxon>
        <taxon>50 kb inversion clade</taxon>
        <taxon>dalbergioids sensu lato</taxon>
        <taxon>Dalbergieae</taxon>
        <taxon>Pterocarpus clade</taxon>
        <taxon>Stylosanthes</taxon>
    </lineage>
</organism>
<feature type="region of interest" description="Disordered" evidence="2">
    <location>
        <begin position="183"/>
        <end position="217"/>
    </location>
</feature>
<keyword evidence="4" id="KW-1185">Reference proteome</keyword>
<sequence length="217" mass="25262">MLQAEDGQNEQHDQEDEHEEDEHDAPQFQHVNPNLQGFQEEHGFNLGQLQQDLSAMQVQQTQFFENFRNQQAQYMQQYMQEVQEQIQEVKESQVQYSELIHSRKLKFDDYYSATDFRIQKQQQEINDLRKQFAESTRSSAAREAYCCWALQQTNPNLAPISVTNIPTFMNRNATQGRGLFEGALWPQPVGESSERDKGKAPLEKDTARDPNADSDDE</sequence>
<dbReference type="Proteomes" id="UP001341840">
    <property type="component" value="Unassembled WGS sequence"/>
</dbReference>
<reference evidence="3 4" key="1">
    <citation type="journal article" date="2023" name="Plants (Basel)">
        <title>Bridging the Gap: Combining Genomics and Transcriptomics Approaches to Understand Stylosanthes scabra, an Orphan Legume from the Brazilian Caatinga.</title>
        <authorList>
            <person name="Ferreira-Neto J.R.C."/>
            <person name="da Silva M.D."/>
            <person name="Binneck E."/>
            <person name="de Melo N.F."/>
            <person name="da Silva R.H."/>
            <person name="de Melo A.L.T.M."/>
            <person name="Pandolfi V."/>
            <person name="Bustamante F.O."/>
            <person name="Brasileiro-Vidal A.C."/>
            <person name="Benko-Iseppon A.M."/>
        </authorList>
    </citation>
    <scope>NUCLEOTIDE SEQUENCE [LARGE SCALE GENOMIC DNA]</scope>
    <source>
        <tissue evidence="3">Leaves</tissue>
    </source>
</reference>
<feature type="compositionally biased region" description="Basic and acidic residues" evidence="2">
    <location>
        <begin position="192"/>
        <end position="211"/>
    </location>
</feature>
<protein>
    <submittedName>
        <fullName evidence="3">Uncharacterized protein</fullName>
    </submittedName>
</protein>
<evidence type="ECO:0000313" key="3">
    <source>
        <dbReference type="EMBL" id="MED6190122.1"/>
    </source>
</evidence>
<feature type="region of interest" description="Disordered" evidence="2">
    <location>
        <begin position="1"/>
        <end position="30"/>
    </location>
</feature>
<comment type="caution">
    <text evidence="3">The sequence shown here is derived from an EMBL/GenBank/DDBJ whole genome shotgun (WGS) entry which is preliminary data.</text>
</comment>
<evidence type="ECO:0000313" key="4">
    <source>
        <dbReference type="Proteomes" id="UP001341840"/>
    </source>
</evidence>
<evidence type="ECO:0000256" key="1">
    <source>
        <dbReference type="SAM" id="Coils"/>
    </source>
</evidence>
<feature type="coiled-coil region" evidence="1">
    <location>
        <begin position="75"/>
        <end position="138"/>
    </location>
</feature>
<keyword evidence="1" id="KW-0175">Coiled coil</keyword>
<name>A0ABU6WXN7_9FABA</name>
<feature type="compositionally biased region" description="Acidic residues" evidence="2">
    <location>
        <begin position="13"/>
        <end position="23"/>
    </location>
</feature>
<proteinExistence type="predicted"/>
<dbReference type="EMBL" id="JASCZI010184442">
    <property type="protein sequence ID" value="MED6190122.1"/>
    <property type="molecule type" value="Genomic_DNA"/>
</dbReference>
<evidence type="ECO:0000256" key="2">
    <source>
        <dbReference type="SAM" id="MobiDB-lite"/>
    </source>
</evidence>
<accession>A0ABU6WXN7</accession>